<accession>R9P092</accession>
<gene>
    <name evidence="2" type="ORF">PHSY_001993</name>
</gene>
<feature type="signal peptide" evidence="1">
    <location>
        <begin position="1"/>
        <end position="15"/>
    </location>
</feature>
<dbReference type="RefSeq" id="XP_012188009.1">
    <property type="nucleotide sequence ID" value="XM_012332619.1"/>
</dbReference>
<dbReference type="Proteomes" id="UP000014071">
    <property type="component" value="Unassembled WGS sequence"/>
</dbReference>
<keyword evidence="3" id="KW-1185">Reference proteome</keyword>
<evidence type="ECO:0000313" key="3">
    <source>
        <dbReference type="Proteomes" id="UP000014071"/>
    </source>
</evidence>
<keyword evidence="1" id="KW-0732">Signal</keyword>
<dbReference type="GeneID" id="24107288"/>
<dbReference type="EMBL" id="DF238784">
    <property type="protein sequence ID" value="GAC94422.1"/>
    <property type="molecule type" value="Genomic_DNA"/>
</dbReference>
<organism evidence="2 3">
    <name type="scientific">Pseudozyma hubeiensis (strain SY62)</name>
    <name type="common">Yeast</name>
    <dbReference type="NCBI Taxonomy" id="1305764"/>
    <lineage>
        <taxon>Eukaryota</taxon>
        <taxon>Fungi</taxon>
        <taxon>Dikarya</taxon>
        <taxon>Basidiomycota</taxon>
        <taxon>Ustilaginomycotina</taxon>
        <taxon>Ustilaginomycetes</taxon>
        <taxon>Ustilaginales</taxon>
        <taxon>Ustilaginaceae</taxon>
        <taxon>Pseudozyma</taxon>
    </lineage>
</organism>
<name>R9P092_PSEHS</name>
<protein>
    <submittedName>
        <fullName evidence="2">Predicted ribonuclease subunit</fullName>
    </submittedName>
</protein>
<dbReference type="HOGENOM" id="CLU_2373696_0_0_1"/>
<proteinExistence type="predicted"/>
<feature type="chain" id="PRO_5012339085" evidence="1">
    <location>
        <begin position="16"/>
        <end position="95"/>
    </location>
</feature>
<evidence type="ECO:0000313" key="2">
    <source>
        <dbReference type="EMBL" id="GAC94422.1"/>
    </source>
</evidence>
<reference evidence="3" key="1">
    <citation type="journal article" date="2013" name="Genome Announc.">
        <title>Draft genome sequence of the basidiomycetous yeast-like fungus Pseudozyma hubeiensis SY62, which produces an abundant amount of the biosurfactant mannosylerythritol lipids.</title>
        <authorList>
            <person name="Konishi M."/>
            <person name="Hatada Y."/>
            <person name="Horiuchi J."/>
        </authorList>
    </citation>
    <scope>NUCLEOTIDE SEQUENCE [LARGE SCALE GENOMIC DNA]</scope>
    <source>
        <strain evidence="3">SY62</strain>
    </source>
</reference>
<dbReference type="AlphaFoldDB" id="R9P092"/>
<sequence length="95" mass="10656">MHCIALLNLLRLLQSEMIADLTFTNVDPRLFVRETTHDAFCRTFRCIVPCRHSIAICAFSCPLPDAHPGLRRESGSRIPNTGIKSFMKVSIKLAA</sequence>
<evidence type="ECO:0000256" key="1">
    <source>
        <dbReference type="SAM" id="SignalP"/>
    </source>
</evidence>